<accession>A0ABD5P6Y9</accession>
<dbReference type="EC" id="3.1.-.-" evidence="5"/>
<dbReference type="PANTHER" id="PTHR42188:SF1">
    <property type="entry name" value="23S RRNA-SPECIFIC ENDONUCLEASE VAPC20"/>
    <property type="match status" value="1"/>
</dbReference>
<comment type="cofactor">
    <cofactor evidence="5">
        <name>Mg(2+)</name>
        <dbReference type="ChEBI" id="CHEBI:18420"/>
    </cofactor>
</comment>
<dbReference type="Pfam" id="PF01850">
    <property type="entry name" value="PIN"/>
    <property type="match status" value="1"/>
</dbReference>
<dbReference type="InterPro" id="IPR002716">
    <property type="entry name" value="PIN_dom"/>
</dbReference>
<dbReference type="GO" id="GO:0004518">
    <property type="term" value="F:nuclease activity"/>
    <property type="evidence" value="ECO:0007669"/>
    <property type="project" value="UniProtKB-KW"/>
</dbReference>
<evidence type="ECO:0000256" key="5">
    <source>
        <dbReference type="HAMAP-Rule" id="MF_00265"/>
    </source>
</evidence>
<dbReference type="GeneID" id="71853330"/>
<dbReference type="SUPFAM" id="SSF88723">
    <property type="entry name" value="PIN domain-like"/>
    <property type="match status" value="1"/>
</dbReference>
<dbReference type="Gene3D" id="3.40.50.1010">
    <property type="entry name" value="5'-nuclease"/>
    <property type="match status" value="1"/>
</dbReference>
<evidence type="ECO:0000256" key="4">
    <source>
        <dbReference type="ARBA" id="ARBA00022801"/>
    </source>
</evidence>
<evidence type="ECO:0000313" key="8">
    <source>
        <dbReference type="Proteomes" id="UP001595821"/>
    </source>
</evidence>
<evidence type="ECO:0000259" key="6">
    <source>
        <dbReference type="Pfam" id="PF01850"/>
    </source>
</evidence>
<evidence type="ECO:0000256" key="2">
    <source>
        <dbReference type="ARBA" id="ARBA00022722"/>
    </source>
</evidence>
<sequence length="143" mass="15978">MSLFVDTGVFVALQNERDEHHDAARSALETAFKGEFGALYTSDYVYDETVTVVRRRTGSHREACTVGDRIAGRKSYPDRIELLSVSSDLFERTIDAFDRYDDHALSFTDASIVATVRTQNIDAVLSFDDDFDGIVDRVDPASV</sequence>
<feature type="binding site" evidence="5">
    <location>
        <position position="6"/>
    </location>
    <ligand>
        <name>Mg(2+)</name>
        <dbReference type="ChEBI" id="CHEBI:18420"/>
    </ligand>
</feature>
<proteinExistence type="inferred from homology"/>
<dbReference type="EMBL" id="JBHSDJ010000133">
    <property type="protein sequence ID" value="MFC4249678.1"/>
    <property type="molecule type" value="Genomic_DNA"/>
</dbReference>
<evidence type="ECO:0000256" key="3">
    <source>
        <dbReference type="ARBA" id="ARBA00022723"/>
    </source>
</evidence>
<keyword evidence="5" id="KW-0460">Magnesium</keyword>
<dbReference type="HAMAP" id="MF_00265">
    <property type="entry name" value="VapC_Nob1"/>
    <property type="match status" value="1"/>
</dbReference>
<dbReference type="Proteomes" id="UP001595821">
    <property type="component" value="Unassembled WGS sequence"/>
</dbReference>
<organism evidence="7 8">
    <name type="scientific">Natribaculum luteum</name>
    <dbReference type="NCBI Taxonomy" id="1586232"/>
    <lineage>
        <taxon>Archaea</taxon>
        <taxon>Methanobacteriati</taxon>
        <taxon>Methanobacteriota</taxon>
        <taxon>Stenosarchaea group</taxon>
        <taxon>Halobacteria</taxon>
        <taxon>Halobacteriales</taxon>
        <taxon>Natrialbaceae</taxon>
        <taxon>Natribaculum</taxon>
    </lineage>
</organism>
<dbReference type="InterPro" id="IPR022907">
    <property type="entry name" value="VapC_family"/>
</dbReference>
<dbReference type="GO" id="GO:0000287">
    <property type="term" value="F:magnesium ion binding"/>
    <property type="evidence" value="ECO:0007669"/>
    <property type="project" value="UniProtKB-UniRule"/>
</dbReference>
<feature type="domain" description="PIN" evidence="6">
    <location>
        <begin position="4"/>
        <end position="132"/>
    </location>
</feature>
<keyword evidence="2 5" id="KW-0540">Nuclease</keyword>
<comment type="caution">
    <text evidence="7">The sequence shown here is derived from an EMBL/GenBank/DDBJ whole genome shotgun (WGS) entry which is preliminary data.</text>
</comment>
<dbReference type="InterPro" id="IPR029060">
    <property type="entry name" value="PIN-like_dom_sf"/>
</dbReference>
<keyword evidence="3 5" id="KW-0479">Metal-binding</keyword>
<name>A0ABD5P6Y9_9EURY</name>
<dbReference type="RefSeq" id="WP_246973080.1">
    <property type="nucleotide sequence ID" value="NZ_CP095397.1"/>
</dbReference>
<keyword evidence="1 5" id="KW-1277">Toxin-antitoxin system</keyword>
<comment type="similarity">
    <text evidence="5">Belongs to the PINc/VapC protein family.</text>
</comment>
<dbReference type="PANTHER" id="PTHR42188">
    <property type="entry name" value="23S RRNA-SPECIFIC ENDONUCLEASE VAPC20"/>
    <property type="match status" value="1"/>
</dbReference>
<dbReference type="InterPro" id="IPR039018">
    <property type="entry name" value="VapC20-like"/>
</dbReference>
<keyword evidence="5" id="KW-0800">Toxin</keyword>
<dbReference type="GO" id="GO:0016787">
    <property type="term" value="F:hydrolase activity"/>
    <property type="evidence" value="ECO:0007669"/>
    <property type="project" value="UniProtKB-KW"/>
</dbReference>
<evidence type="ECO:0000256" key="1">
    <source>
        <dbReference type="ARBA" id="ARBA00022649"/>
    </source>
</evidence>
<evidence type="ECO:0000313" key="7">
    <source>
        <dbReference type="EMBL" id="MFC4249678.1"/>
    </source>
</evidence>
<keyword evidence="4 5" id="KW-0378">Hydrolase</keyword>
<dbReference type="GO" id="GO:0090729">
    <property type="term" value="F:toxin activity"/>
    <property type="evidence" value="ECO:0007669"/>
    <property type="project" value="UniProtKB-KW"/>
</dbReference>
<gene>
    <name evidence="5" type="primary">vapC</name>
    <name evidence="7" type="ORF">ACFOZ7_22545</name>
</gene>
<comment type="function">
    <text evidence="5">Toxic component of a toxin-antitoxin (TA) system. An RNase.</text>
</comment>
<reference evidence="7 8" key="1">
    <citation type="journal article" date="2014" name="Int. J. Syst. Evol. Microbiol.">
        <title>Complete genome sequence of Corynebacterium casei LMG S-19264T (=DSM 44701T), isolated from a smear-ripened cheese.</title>
        <authorList>
            <consortium name="US DOE Joint Genome Institute (JGI-PGF)"/>
            <person name="Walter F."/>
            <person name="Albersmeier A."/>
            <person name="Kalinowski J."/>
            <person name="Ruckert C."/>
        </authorList>
    </citation>
    <scope>NUCLEOTIDE SEQUENCE [LARGE SCALE GENOMIC DNA]</scope>
    <source>
        <strain evidence="7 8">IBRC-M 10912</strain>
    </source>
</reference>
<protein>
    <recommendedName>
        <fullName evidence="5">Ribonuclease VapC</fullName>
        <shortName evidence="5">RNase VapC</shortName>
        <ecNumber evidence="5">3.1.-.-</ecNumber>
    </recommendedName>
    <alternativeName>
        <fullName evidence="5">Putative toxin VapC</fullName>
    </alternativeName>
</protein>
<dbReference type="AlphaFoldDB" id="A0ABD5P6Y9"/>
<feature type="binding site" evidence="5">
    <location>
        <position position="109"/>
    </location>
    <ligand>
        <name>Mg(2+)</name>
        <dbReference type="ChEBI" id="CHEBI:18420"/>
    </ligand>
</feature>